<accession>A0A1R3KHD5</accession>
<evidence type="ECO:0000313" key="1">
    <source>
        <dbReference type="EMBL" id="OMP06501.1"/>
    </source>
</evidence>
<dbReference type="Proteomes" id="UP000187203">
    <property type="component" value="Unassembled WGS sequence"/>
</dbReference>
<gene>
    <name evidence="1" type="ORF">COLO4_08099</name>
</gene>
<reference evidence="2" key="1">
    <citation type="submission" date="2013-09" db="EMBL/GenBank/DDBJ databases">
        <title>Corchorus olitorius genome sequencing.</title>
        <authorList>
            <person name="Alam M."/>
            <person name="Haque M.S."/>
            <person name="Islam M.S."/>
            <person name="Emdad E.M."/>
            <person name="Islam M.M."/>
            <person name="Ahmed B."/>
            <person name="Halim A."/>
            <person name="Hossen Q.M.M."/>
            <person name="Hossain M.Z."/>
            <person name="Ahmed R."/>
            <person name="Khan M.M."/>
            <person name="Islam R."/>
            <person name="Rashid M.M."/>
            <person name="Khan S.A."/>
            <person name="Rahman M.S."/>
            <person name="Alam M."/>
            <person name="Yahiya A.S."/>
            <person name="Khan M.S."/>
            <person name="Azam M.S."/>
            <person name="Haque T."/>
            <person name="Lashkar M.Z.H."/>
            <person name="Akhand A.I."/>
            <person name="Morshed G."/>
            <person name="Roy S."/>
            <person name="Uddin K.S."/>
            <person name="Rabeya T."/>
            <person name="Hossain A.S."/>
            <person name="Chowdhury A."/>
            <person name="Snigdha A.R."/>
            <person name="Mortoza M.S."/>
            <person name="Matin S.A."/>
            <person name="Hoque S.M.E."/>
            <person name="Islam M.K."/>
            <person name="Roy D.K."/>
            <person name="Haider R."/>
            <person name="Moosa M.M."/>
            <person name="Elias S.M."/>
            <person name="Hasan A.M."/>
            <person name="Jahan S."/>
            <person name="Shafiuddin M."/>
            <person name="Mahmood N."/>
            <person name="Shommy N.S."/>
        </authorList>
    </citation>
    <scope>NUCLEOTIDE SEQUENCE [LARGE SCALE GENOMIC DNA]</scope>
    <source>
        <strain evidence="2">cv. O-4</strain>
    </source>
</reference>
<proteinExistence type="predicted"/>
<protein>
    <submittedName>
        <fullName evidence="1">Uncharacterized protein</fullName>
    </submittedName>
</protein>
<evidence type="ECO:0000313" key="2">
    <source>
        <dbReference type="Proteomes" id="UP000187203"/>
    </source>
</evidence>
<keyword evidence="2" id="KW-1185">Reference proteome</keyword>
<dbReference type="EMBL" id="AWUE01013590">
    <property type="protein sequence ID" value="OMP06501.1"/>
    <property type="molecule type" value="Genomic_DNA"/>
</dbReference>
<organism evidence="1 2">
    <name type="scientific">Corchorus olitorius</name>
    <dbReference type="NCBI Taxonomy" id="93759"/>
    <lineage>
        <taxon>Eukaryota</taxon>
        <taxon>Viridiplantae</taxon>
        <taxon>Streptophyta</taxon>
        <taxon>Embryophyta</taxon>
        <taxon>Tracheophyta</taxon>
        <taxon>Spermatophyta</taxon>
        <taxon>Magnoliopsida</taxon>
        <taxon>eudicotyledons</taxon>
        <taxon>Gunneridae</taxon>
        <taxon>Pentapetalae</taxon>
        <taxon>rosids</taxon>
        <taxon>malvids</taxon>
        <taxon>Malvales</taxon>
        <taxon>Malvaceae</taxon>
        <taxon>Grewioideae</taxon>
        <taxon>Apeibeae</taxon>
        <taxon>Corchorus</taxon>
    </lineage>
</organism>
<sequence>MWKQGDKEAVEGMIDGSKCKVAENGVLEYSLLCL</sequence>
<comment type="caution">
    <text evidence="1">The sequence shown here is derived from an EMBL/GenBank/DDBJ whole genome shotgun (WGS) entry which is preliminary data.</text>
</comment>
<dbReference type="AlphaFoldDB" id="A0A1R3KHD5"/>
<name>A0A1R3KHD5_9ROSI</name>